<keyword evidence="2" id="KW-1185">Reference proteome</keyword>
<protein>
    <submittedName>
        <fullName evidence="1">Uncharacterized protein</fullName>
    </submittedName>
</protein>
<gene>
    <name evidence="1" type="ORF">PECUL_23A060686</name>
</gene>
<evidence type="ECO:0000313" key="2">
    <source>
        <dbReference type="Proteomes" id="UP001295444"/>
    </source>
</evidence>
<accession>A0AAD1RI55</accession>
<dbReference type="EMBL" id="OW240913">
    <property type="protein sequence ID" value="CAH2256431.1"/>
    <property type="molecule type" value="Genomic_DNA"/>
</dbReference>
<dbReference type="AlphaFoldDB" id="A0AAD1RI55"/>
<proteinExistence type="predicted"/>
<evidence type="ECO:0000313" key="1">
    <source>
        <dbReference type="EMBL" id="CAH2256431.1"/>
    </source>
</evidence>
<sequence>MDANTESVIDSTKMATTFTSDTTATSQMADATSKMASGFKTMTYKPTMPLEMAEDLPPSAAMLIQLIQNLRVDLKNVFKKDFDAMYGAMEVIGQRTEDIEQRLHVQETPHFDLVNTVKDLQKQVNQQAEKMADAEDRSRRNNLRIRGILNHMRYLSQLQSMHTRGAKEMTLEKQTTFISFLYNSSFDAVDFGLPLSYKLQDFLLQIFARIDLAFVVSFSFYYSHLTLNFKMSTVCKAFC</sequence>
<reference evidence="1" key="1">
    <citation type="submission" date="2022-03" db="EMBL/GenBank/DDBJ databases">
        <authorList>
            <person name="Alioto T."/>
            <person name="Alioto T."/>
            <person name="Gomez Garrido J."/>
        </authorList>
    </citation>
    <scope>NUCLEOTIDE SEQUENCE</scope>
</reference>
<organism evidence="1 2">
    <name type="scientific">Pelobates cultripes</name>
    <name type="common">Western spadefoot toad</name>
    <dbReference type="NCBI Taxonomy" id="61616"/>
    <lineage>
        <taxon>Eukaryota</taxon>
        <taxon>Metazoa</taxon>
        <taxon>Chordata</taxon>
        <taxon>Craniata</taxon>
        <taxon>Vertebrata</taxon>
        <taxon>Euteleostomi</taxon>
        <taxon>Amphibia</taxon>
        <taxon>Batrachia</taxon>
        <taxon>Anura</taxon>
        <taxon>Pelobatoidea</taxon>
        <taxon>Pelobatidae</taxon>
        <taxon>Pelobates</taxon>
    </lineage>
</organism>
<dbReference type="Proteomes" id="UP001295444">
    <property type="component" value="Chromosome 02"/>
</dbReference>
<name>A0AAD1RI55_PELCU</name>